<evidence type="ECO:0000259" key="12">
    <source>
        <dbReference type="PROSITE" id="PS50110"/>
    </source>
</evidence>
<evidence type="ECO:0000256" key="10">
    <source>
        <dbReference type="SAM" id="Phobius"/>
    </source>
</evidence>
<dbReference type="InterPro" id="IPR005467">
    <property type="entry name" value="His_kinase_dom"/>
</dbReference>
<dbReference type="Pfam" id="PF07695">
    <property type="entry name" value="7TMR-DISM_7TM"/>
    <property type="match status" value="1"/>
</dbReference>
<dbReference type="PANTHER" id="PTHR43047">
    <property type="entry name" value="TWO-COMPONENT HISTIDINE PROTEIN KINASE"/>
    <property type="match status" value="1"/>
</dbReference>
<dbReference type="SMART" id="SM00448">
    <property type="entry name" value="REC"/>
    <property type="match status" value="1"/>
</dbReference>
<dbReference type="Gene3D" id="3.30.565.10">
    <property type="entry name" value="Histidine kinase-like ATPase, C-terminal domain"/>
    <property type="match status" value="2"/>
</dbReference>
<dbReference type="PANTHER" id="PTHR43047:SF72">
    <property type="entry name" value="OSMOSENSING HISTIDINE PROTEIN KINASE SLN1"/>
    <property type="match status" value="1"/>
</dbReference>
<dbReference type="InterPro" id="IPR011623">
    <property type="entry name" value="7TMR_DISM_rcpt_extracell_dom1"/>
</dbReference>
<dbReference type="InterPro" id="IPR036890">
    <property type="entry name" value="HATPase_C_sf"/>
</dbReference>
<dbReference type="InterPro" id="IPR004358">
    <property type="entry name" value="Sig_transdc_His_kin-like_C"/>
</dbReference>
<dbReference type="InterPro" id="IPR011006">
    <property type="entry name" value="CheY-like_superfamily"/>
</dbReference>
<dbReference type="EC" id="2.7.13.3" evidence="2"/>
<dbReference type="SMART" id="SM00387">
    <property type="entry name" value="HATPase_c"/>
    <property type="match status" value="2"/>
</dbReference>
<dbReference type="Pfam" id="PF02518">
    <property type="entry name" value="HATPase_c"/>
    <property type="match status" value="2"/>
</dbReference>
<keyword evidence="6" id="KW-0418">Kinase</keyword>
<evidence type="ECO:0000259" key="11">
    <source>
        <dbReference type="PROSITE" id="PS50109"/>
    </source>
</evidence>
<dbReference type="InterPro" id="IPR003661">
    <property type="entry name" value="HisK_dim/P_dom"/>
</dbReference>
<keyword evidence="5" id="KW-0547">Nucleotide-binding</keyword>
<dbReference type="Pfam" id="PF06580">
    <property type="entry name" value="His_kinase"/>
    <property type="match status" value="1"/>
</dbReference>
<keyword evidence="8" id="KW-0902">Two-component regulatory system</keyword>
<feature type="transmembrane region" description="Helical" evidence="10">
    <location>
        <begin position="208"/>
        <end position="228"/>
    </location>
</feature>
<dbReference type="CDD" id="cd16922">
    <property type="entry name" value="HATPase_EvgS-ArcB-TorS-like"/>
    <property type="match status" value="1"/>
</dbReference>
<feature type="transmembrane region" description="Helical" evidence="10">
    <location>
        <begin position="329"/>
        <end position="347"/>
    </location>
</feature>
<keyword evidence="14" id="KW-1185">Reference proteome</keyword>
<evidence type="ECO:0000256" key="8">
    <source>
        <dbReference type="ARBA" id="ARBA00023012"/>
    </source>
</evidence>
<dbReference type="GO" id="GO:0005524">
    <property type="term" value="F:ATP binding"/>
    <property type="evidence" value="ECO:0007669"/>
    <property type="project" value="UniProtKB-KW"/>
</dbReference>
<name>A0ABV5B5J5_9BACL</name>
<accession>A0ABV5B5J5</accession>
<comment type="caution">
    <text evidence="13">The sequence shown here is derived from an EMBL/GenBank/DDBJ whole genome shotgun (WGS) entry which is preliminary data.</text>
</comment>
<proteinExistence type="predicted"/>
<dbReference type="Pfam" id="PF00512">
    <property type="entry name" value="HisKA"/>
    <property type="match status" value="1"/>
</dbReference>
<keyword evidence="3 9" id="KW-0597">Phosphoprotein</keyword>
<evidence type="ECO:0000256" key="5">
    <source>
        <dbReference type="ARBA" id="ARBA00022741"/>
    </source>
</evidence>
<keyword evidence="10" id="KW-0812">Transmembrane</keyword>
<dbReference type="RefSeq" id="WP_375524714.1">
    <property type="nucleotide sequence ID" value="NZ_JBHILM010000007.1"/>
</dbReference>
<dbReference type="InterPro" id="IPR010559">
    <property type="entry name" value="Sig_transdc_His_kin_internal"/>
</dbReference>
<dbReference type="PRINTS" id="PR00344">
    <property type="entry name" value="BCTRLSENSOR"/>
</dbReference>
<feature type="modified residue" description="4-aspartylphosphate" evidence="9">
    <location>
        <position position="739"/>
    </location>
</feature>
<dbReference type="Gene3D" id="1.10.287.130">
    <property type="match status" value="1"/>
</dbReference>
<feature type="domain" description="Histidine kinase" evidence="11">
    <location>
        <begin position="433"/>
        <end position="651"/>
    </location>
</feature>
<dbReference type="PROSITE" id="PS50110">
    <property type="entry name" value="RESPONSE_REGULATORY"/>
    <property type="match status" value="1"/>
</dbReference>
<keyword evidence="4" id="KW-0808">Transferase</keyword>
<feature type="transmembrane region" description="Helical" evidence="10">
    <location>
        <begin position="235"/>
        <end position="253"/>
    </location>
</feature>
<feature type="transmembrane region" description="Helical" evidence="10">
    <location>
        <begin position="273"/>
        <end position="292"/>
    </location>
</feature>
<evidence type="ECO:0000256" key="7">
    <source>
        <dbReference type="ARBA" id="ARBA00022840"/>
    </source>
</evidence>
<protein>
    <recommendedName>
        <fullName evidence="2">histidine kinase</fullName>
        <ecNumber evidence="2">2.7.13.3</ecNumber>
    </recommendedName>
</protein>
<evidence type="ECO:0000256" key="2">
    <source>
        <dbReference type="ARBA" id="ARBA00012438"/>
    </source>
</evidence>
<feature type="transmembrane region" description="Helical" evidence="10">
    <location>
        <begin position="304"/>
        <end position="323"/>
    </location>
</feature>
<keyword evidence="10" id="KW-1133">Transmembrane helix</keyword>
<dbReference type="Gene3D" id="2.60.120.260">
    <property type="entry name" value="Galactose-binding domain-like"/>
    <property type="match status" value="1"/>
</dbReference>
<keyword evidence="7 13" id="KW-0067">ATP-binding</keyword>
<dbReference type="InterPro" id="IPR003594">
    <property type="entry name" value="HATPase_dom"/>
</dbReference>
<sequence length="1020" mass="115312">MKKQALGLVSMITIFAVATFLLIFQWLHSSQVYPEAQQGILDARDWNFSEGVIPLQGEWEFYKDRLLTPADFANHASMKQLQKERRYLPVPGNWEGKVSKDGYGAGTYRLKIMLASPGDYGLRVKKIRMSSRVFMDNREVGSTGNPALSEEGFVPSNFPVFGVVEEDRQTMDIIIQVASYQSLKGGLVQAPEFGLADEVISRRDTARLADMIVITTLLVFGIYFAGMFRQWRKEPYLLFFSLFCLALGLFFSIDNEIVLASIIPSLSFYLLQKLLFILPYLAILFLIYYVRYYLNDRSNRWFRVFEWVSYIYLILLAVVPNNILLFLRWPGILLQIGAFIMMFYWIFRYRHYGARVYYILLGVFFVVISWIFAQTRYQLALDSPYYIIVTLLLVVLSQSFMMTDRFREALLQSEQLAEQLLVHDQQKDEFLAKTSHELRTPLHGIINLSEALLNNIETPLPGEHRENIRLLHLLGRRLASLVNDILDMNRIRYGGLQVHIKPVDLHISSEFVMETLSITPFKDNVRLINQLPSKLPLVMADENRLRQILHNLLENGLKYTEHGTVSLSAKVQGDLLAISVADTGRGISPELMSQLFQPFFRDHETKIDSNAGLGLGLSISKQLVELQGGHLQVESAVGQGSKFTFTLPLAGNVEKETAVSSDSRVMVKKEETAELAAMHSKPGGKEKAFHILIVDDELSNLKVAMDAVASMHLAYTAVRSGEEALELLQRRMPDLVLLDLMMPGVSGLDICRNIRSLHGMSELPVLMLTASGQTADTIAAFAAGANDILQKPFEIAELKARVQSLLAMKSSSEHAVRREMDFLQAQITPHFLYNSLNALVGLSYKDVDKLRETIQHLTTYLRAKFTFVFQGEAVPLEKELELVQSYLAIEQLRFGQRLRVQYDIDEHAQALLPPLTLQPIVENAVRHGIGQKPEGGTVNIIVRHAGSGVEIVVEDDGVGMRDEELMLLETGLQSGIGISNVNRRLQMRYGQKLQMVSRYGKGTRITIHLAEGNHVESRSN</sequence>
<keyword evidence="10" id="KW-0472">Membrane</keyword>
<comment type="catalytic activity">
    <reaction evidence="1">
        <text>ATP + protein L-histidine = ADP + protein N-phospho-L-histidine.</text>
        <dbReference type="EC" id="2.7.13.3"/>
    </reaction>
</comment>
<evidence type="ECO:0000256" key="1">
    <source>
        <dbReference type="ARBA" id="ARBA00000085"/>
    </source>
</evidence>
<feature type="domain" description="Response regulatory" evidence="12">
    <location>
        <begin position="690"/>
        <end position="806"/>
    </location>
</feature>
<gene>
    <name evidence="13" type="ORF">ACE3NQ_08355</name>
</gene>
<evidence type="ECO:0000313" key="13">
    <source>
        <dbReference type="EMBL" id="MFB5680918.1"/>
    </source>
</evidence>
<feature type="transmembrane region" description="Helical" evidence="10">
    <location>
        <begin position="356"/>
        <end position="373"/>
    </location>
</feature>
<dbReference type="Gene3D" id="3.40.50.2300">
    <property type="match status" value="1"/>
</dbReference>
<organism evidence="13 14">
    <name type="scientific">Paenibacillus terreus</name>
    <dbReference type="NCBI Taxonomy" id="1387834"/>
    <lineage>
        <taxon>Bacteria</taxon>
        <taxon>Bacillati</taxon>
        <taxon>Bacillota</taxon>
        <taxon>Bacilli</taxon>
        <taxon>Bacillales</taxon>
        <taxon>Paenibacillaceae</taxon>
        <taxon>Paenibacillus</taxon>
    </lineage>
</organism>
<feature type="domain" description="Histidine kinase" evidence="11">
    <location>
        <begin position="811"/>
        <end position="1013"/>
    </location>
</feature>
<dbReference type="EMBL" id="JBHILM010000007">
    <property type="protein sequence ID" value="MFB5680918.1"/>
    <property type="molecule type" value="Genomic_DNA"/>
</dbReference>
<dbReference type="SMART" id="SM00388">
    <property type="entry name" value="HisKA"/>
    <property type="match status" value="1"/>
</dbReference>
<dbReference type="SUPFAM" id="SSF47384">
    <property type="entry name" value="Homodimeric domain of signal transducing histidine kinase"/>
    <property type="match status" value="1"/>
</dbReference>
<evidence type="ECO:0000256" key="9">
    <source>
        <dbReference type="PROSITE-ProRule" id="PRU00169"/>
    </source>
</evidence>
<evidence type="ECO:0000256" key="4">
    <source>
        <dbReference type="ARBA" id="ARBA00022679"/>
    </source>
</evidence>
<dbReference type="PROSITE" id="PS50109">
    <property type="entry name" value="HIS_KIN"/>
    <property type="match status" value="2"/>
</dbReference>
<dbReference type="Proteomes" id="UP001580407">
    <property type="component" value="Unassembled WGS sequence"/>
</dbReference>
<feature type="transmembrane region" description="Helical" evidence="10">
    <location>
        <begin position="7"/>
        <end position="27"/>
    </location>
</feature>
<evidence type="ECO:0000256" key="6">
    <source>
        <dbReference type="ARBA" id="ARBA00022777"/>
    </source>
</evidence>
<dbReference type="Pfam" id="PF00072">
    <property type="entry name" value="Response_reg"/>
    <property type="match status" value="1"/>
</dbReference>
<evidence type="ECO:0000256" key="3">
    <source>
        <dbReference type="ARBA" id="ARBA00022553"/>
    </source>
</evidence>
<dbReference type="SUPFAM" id="SSF55874">
    <property type="entry name" value="ATPase domain of HSP90 chaperone/DNA topoisomerase II/histidine kinase"/>
    <property type="match status" value="2"/>
</dbReference>
<dbReference type="CDD" id="cd00082">
    <property type="entry name" value="HisKA"/>
    <property type="match status" value="1"/>
</dbReference>
<dbReference type="SUPFAM" id="SSF52172">
    <property type="entry name" value="CheY-like"/>
    <property type="match status" value="1"/>
</dbReference>
<dbReference type="InterPro" id="IPR036097">
    <property type="entry name" value="HisK_dim/P_sf"/>
</dbReference>
<evidence type="ECO:0000313" key="14">
    <source>
        <dbReference type="Proteomes" id="UP001580407"/>
    </source>
</evidence>
<dbReference type="InterPro" id="IPR001789">
    <property type="entry name" value="Sig_transdc_resp-reg_receiver"/>
</dbReference>
<reference evidence="13 14" key="1">
    <citation type="submission" date="2024-09" db="EMBL/GenBank/DDBJ databases">
        <authorList>
            <person name="Ruan L."/>
        </authorList>
    </citation>
    <scope>NUCLEOTIDE SEQUENCE [LARGE SCALE GENOMIC DNA]</scope>
    <source>
        <strain evidence="13 14">D33</strain>
    </source>
</reference>